<dbReference type="InterPro" id="IPR001736">
    <property type="entry name" value="PLipase_D/transphosphatidylase"/>
</dbReference>
<dbReference type="STRING" id="595434.RISK_005443"/>
<evidence type="ECO:0000256" key="1">
    <source>
        <dbReference type="ARBA" id="ARBA00022441"/>
    </source>
</evidence>
<name>A0A0J1B6N6_RHOIS</name>
<dbReference type="RefSeq" id="WP_047816457.1">
    <property type="nucleotide sequence ID" value="NZ_LECT01000044.1"/>
</dbReference>
<dbReference type="GO" id="GO:0003824">
    <property type="term" value="F:catalytic activity"/>
    <property type="evidence" value="ECO:0007669"/>
    <property type="project" value="InterPro"/>
</dbReference>
<dbReference type="InterPro" id="IPR006652">
    <property type="entry name" value="Kelch_1"/>
</dbReference>
<dbReference type="PANTHER" id="PTHR45632">
    <property type="entry name" value="LD33804P"/>
    <property type="match status" value="1"/>
</dbReference>
<reference evidence="5" key="1">
    <citation type="submission" date="2015-05" db="EMBL/GenBank/DDBJ databases">
        <title>Permanent draft genome of Rhodopirellula islandicus K833.</title>
        <authorList>
            <person name="Kizina J."/>
            <person name="Richter M."/>
            <person name="Glockner F.O."/>
            <person name="Harder J."/>
        </authorList>
    </citation>
    <scope>NUCLEOTIDE SEQUENCE [LARGE SCALE GENOMIC DNA]</scope>
    <source>
        <strain evidence="5">K833</strain>
    </source>
</reference>
<gene>
    <name evidence="5" type="ORF">RISK_005443</name>
</gene>
<comment type="caution">
    <text evidence="5">The sequence shown here is derived from an EMBL/GenBank/DDBJ whole genome shotgun (WGS) entry which is preliminary data.</text>
</comment>
<evidence type="ECO:0000313" key="5">
    <source>
        <dbReference type="EMBL" id="KLU02377.1"/>
    </source>
</evidence>
<dbReference type="Proteomes" id="UP000036367">
    <property type="component" value="Unassembled WGS sequence"/>
</dbReference>
<feature type="chain" id="PRO_5005247786" description="PLD phosphodiesterase domain-containing protein" evidence="3">
    <location>
        <begin position="25"/>
        <end position="563"/>
    </location>
</feature>
<proteinExistence type="predicted"/>
<dbReference type="OrthoDB" id="232651at2"/>
<organism evidence="5 6">
    <name type="scientific">Rhodopirellula islandica</name>
    <dbReference type="NCBI Taxonomy" id="595434"/>
    <lineage>
        <taxon>Bacteria</taxon>
        <taxon>Pseudomonadati</taxon>
        <taxon>Planctomycetota</taxon>
        <taxon>Planctomycetia</taxon>
        <taxon>Pirellulales</taxon>
        <taxon>Pirellulaceae</taxon>
        <taxon>Rhodopirellula</taxon>
    </lineage>
</organism>
<dbReference type="InterPro" id="IPR015915">
    <property type="entry name" value="Kelch-typ_b-propeller"/>
</dbReference>
<accession>A0A0J1B6N6</accession>
<keyword evidence="1" id="KW-0880">Kelch repeat</keyword>
<sequence length="563" mass="60009">MKISKKRQLLTLALILSGTTSASAHFPWLASDAKGHAVMWFGESTDDRTYPMPEAVQQIELHSTNASIADKTIEMKPVETDDLVGIQSPQPIPTGDEIAGSVTYGLYHGMKLTYHVEHLPQNDAKAWPSEPRPGAALQTVITSAKNGDIQVQLLRDGQPLPETEVKLFCEDGHEAGTETTNSNGRVSFSSEIIEPGLNSVMAGITDKNAPGELGGEEYSSTADYLTASFRISSDAAAAKKQTESPQVIAGSNVSIHPSGLADLPEELTSFGAAFLNGTLYAYGGHTGSAHSYSTAEQSNRLWALDTTDENAKWETVATGPRLQGLALVAHGDRLIRIGGFTAVNDTGEEHDLRSQSAVASFDPQTKSWSDLPALPEGRSSLDAAVLGDTVYVFGGWSLNGESEDSTWHSTAWSLDLAHPDAGWQSVATPPFQRRAISVAAQDGKLFVVGGMRSEGGPTTRVDVYDPSAKTWSLGPALPGSGMAGFGSSAFAAGDRLYVTTLDGFVHRLAAEGETWETVAKVEPARFFHRMLPVADDRLVMLGGANMEVGKFTSVDAIQIDDSK</sequence>
<feature type="domain" description="PLD phosphodiesterase" evidence="4">
    <location>
        <begin position="523"/>
        <end position="550"/>
    </location>
</feature>
<evidence type="ECO:0000259" key="4">
    <source>
        <dbReference type="PROSITE" id="PS50035"/>
    </source>
</evidence>
<keyword evidence="6" id="KW-1185">Reference proteome</keyword>
<dbReference type="PROSITE" id="PS50035">
    <property type="entry name" value="PLD"/>
    <property type="match status" value="1"/>
</dbReference>
<dbReference type="SMART" id="SM00612">
    <property type="entry name" value="Kelch"/>
    <property type="match status" value="3"/>
</dbReference>
<feature type="signal peptide" evidence="3">
    <location>
        <begin position="1"/>
        <end position="24"/>
    </location>
</feature>
<evidence type="ECO:0000256" key="3">
    <source>
        <dbReference type="SAM" id="SignalP"/>
    </source>
</evidence>
<dbReference type="EMBL" id="LECT01000044">
    <property type="protein sequence ID" value="KLU02377.1"/>
    <property type="molecule type" value="Genomic_DNA"/>
</dbReference>
<dbReference type="AlphaFoldDB" id="A0A0J1B6N6"/>
<keyword evidence="2" id="KW-0677">Repeat</keyword>
<dbReference type="GO" id="GO:0006793">
    <property type="term" value="P:phosphorus metabolic process"/>
    <property type="evidence" value="ECO:0007669"/>
    <property type="project" value="UniProtKB-ARBA"/>
</dbReference>
<dbReference type="Gene3D" id="2.120.10.80">
    <property type="entry name" value="Kelch-type beta propeller"/>
    <property type="match status" value="2"/>
</dbReference>
<dbReference type="SUPFAM" id="SSF117281">
    <property type="entry name" value="Kelch motif"/>
    <property type="match status" value="1"/>
</dbReference>
<evidence type="ECO:0000313" key="6">
    <source>
        <dbReference type="Proteomes" id="UP000036367"/>
    </source>
</evidence>
<evidence type="ECO:0000256" key="2">
    <source>
        <dbReference type="ARBA" id="ARBA00022737"/>
    </source>
</evidence>
<keyword evidence="3" id="KW-0732">Signal</keyword>
<dbReference type="PANTHER" id="PTHR45632:SF3">
    <property type="entry name" value="KELCH-LIKE PROTEIN 32"/>
    <property type="match status" value="1"/>
</dbReference>
<dbReference type="Pfam" id="PF01344">
    <property type="entry name" value="Kelch_1"/>
    <property type="match status" value="1"/>
</dbReference>
<dbReference type="PATRIC" id="fig|595434.4.peg.5172"/>
<protein>
    <recommendedName>
        <fullName evidence="4">PLD phosphodiesterase domain-containing protein</fullName>
    </recommendedName>
</protein>